<sequence>MSGIHDSSFRTNFELRVSTPSTNLIQLQLPPPHRTNSPPKARKPSNPAKMVQMYTIAGRQVGSHYLAMGVLATIFGGAYIGTSGSKPKATAAPPINASSSDEADFIKCVILPRQQETTRRRRDVHLC</sequence>
<organism evidence="5 6">
    <name type="scientific">Colletotrichum higginsianum (strain IMI 349063)</name>
    <name type="common">Crucifer anthracnose fungus</name>
    <dbReference type="NCBI Taxonomy" id="759273"/>
    <lineage>
        <taxon>Eukaryota</taxon>
        <taxon>Fungi</taxon>
        <taxon>Dikarya</taxon>
        <taxon>Ascomycota</taxon>
        <taxon>Pezizomycotina</taxon>
        <taxon>Sordariomycetes</taxon>
        <taxon>Hypocreomycetidae</taxon>
        <taxon>Glomerellales</taxon>
        <taxon>Glomerellaceae</taxon>
        <taxon>Colletotrichum</taxon>
        <taxon>Colletotrichum destructivum species complex</taxon>
    </lineage>
</organism>
<comment type="caution">
    <text evidence="5">The sequence shown here is derived from an EMBL/GenBank/DDBJ whole genome shotgun (WGS) entry which is preliminary data.</text>
</comment>
<dbReference type="OrthoDB" id="2094445at2759"/>
<evidence type="ECO:0000256" key="3">
    <source>
        <dbReference type="ARBA" id="ARBA00023136"/>
    </source>
</evidence>
<evidence type="ECO:0000313" key="6">
    <source>
        <dbReference type="Proteomes" id="UP000092177"/>
    </source>
</evidence>
<dbReference type="Pfam" id="PF11022">
    <property type="entry name" value="ATP19"/>
    <property type="match status" value="1"/>
</dbReference>
<keyword evidence="3" id="KW-0472">Membrane</keyword>
<keyword evidence="2" id="KW-0496">Mitochondrion</keyword>
<dbReference type="GeneID" id="28872693"/>
<evidence type="ECO:0000313" key="5">
    <source>
        <dbReference type="EMBL" id="OBR02386.1"/>
    </source>
</evidence>
<dbReference type="GO" id="GO:0031966">
    <property type="term" value="C:mitochondrial membrane"/>
    <property type="evidence" value="ECO:0007669"/>
    <property type="project" value="UniProtKB-SubCell"/>
</dbReference>
<dbReference type="Proteomes" id="UP000092177">
    <property type="component" value="Chromosome 10"/>
</dbReference>
<dbReference type="AlphaFoldDB" id="A0A1B7XRK9"/>
<dbReference type="InterPro" id="IPR021278">
    <property type="entry name" value="ATP19"/>
</dbReference>
<accession>A0A1B7XRK9</accession>
<gene>
    <name evidence="5" type="ORF">CH63R_13612</name>
</gene>
<dbReference type="VEuPathDB" id="FungiDB:CH63R_13612"/>
<dbReference type="PANTHER" id="PTHR28074">
    <property type="entry name" value="ATP SYNTHASE SUBUNIT K, MITOCHONDRIAL"/>
    <property type="match status" value="1"/>
</dbReference>
<keyword evidence="6" id="KW-1185">Reference proteome</keyword>
<dbReference type="GO" id="GO:0015986">
    <property type="term" value="P:proton motive force-driven ATP synthesis"/>
    <property type="evidence" value="ECO:0007669"/>
    <property type="project" value="TreeGrafter"/>
</dbReference>
<evidence type="ECO:0000256" key="2">
    <source>
        <dbReference type="ARBA" id="ARBA00023128"/>
    </source>
</evidence>
<dbReference type="RefSeq" id="XP_018150904.1">
    <property type="nucleotide sequence ID" value="XM_018308586.1"/>
</dbReference>
<proteinExistence type="predicted"/>
<dbReference type="KEGG" id="chig:CH63R_13612"/>
<evidence type="ECO:0000256" key="1">
    <source>
        <dbReference type="ARBA" id="ARBA00004325"/>
    </source>
</evidence>
<dbReference type="EMBL" id="LTAN01000010">
    <property type="protein sequence ID" value="OBR02386.1"/>
    <property type="molecule type" value="Genomic_DNA"/>
</dbReference>
<comment type="subcellular location">
    <subcellularLocation>
        <location evidence="1">Mitochondrion membrane</location>
    </subcellularLocation>
</comment>
<protein>
    <submittedName>
        <fullName evidence="5">Uncharacterized protein</fullName>
    </submittedName>
</protein>
<name>A0A1B7XRK9_COLHI</name>
<feature type="region of interest" description="Disordered" evidence="4">
    <location>
        <begin position="24"/>
        <end position="47"/>
    </location>
</feature>
<dbReference type="PANTHER" id="PTHR28074:SF1">
    <property type="entry name" value="ATP SYNTHASE SUBUNIT K, MITOCHONDRIAL"/>
    <property type="match status" value="1"/>
</dbReference>
<reference evidence="6" key="1">
    <citation type="journal article" date="2017" name="BMC Genomics">
        <title>Gapless genome assembly of Colletotrichum higginsianum reveals chromosome structure and association of transposable elements with secondary metabolite gene clusters.</title>
        <authorList>
            <person name="Dallery J.-F."/>
            <person name="Lapalu N."/>
            <person name="Zampounis A."/>
            <person name="Pigne S."/>
            <person name="Luyten I."/>
            <person name="Amselem J."/>
            <person name="Wittenberg A.H.J."/>
            <person name="Zhou S."/>
            <person name="de Queiroz M.V."/>
            <person name="Robin G.P."/>
            <person name="Auger A."/>
            <person name="Hainaut M."/>
            <person name="Henrissat B."/>
            <person name="Kim K.-T."/>
            <person name="Lee Y.-H."/>
            <person name="Lespinet O."/>
            <person name="Schwartz D.C."/>
            <person name="Thon M.R."/>
            <person name="O'Connell R.J."/>
        </authorList>
    </citation>
    <scope>NUCLEOTIDE SEQUENCE [LARGE SCALE GENOMIC DNA]</scope>
    <source>
        <strain evidence="6">IMI 349063</strain>
    </source>
</reference>
<evidence type="ECO:0000256" key="4">
    <source>
        <dbReference type="SAM" id="MobiDB-lite"/>
    </source>
</evidence>